<organism evidence="2 3">
    <name type="scientific">Sulfobacillus acidophilus</name>
    <dbReference type="NCBI Taxonomy" id="53633"/>
    <lineage>
        <taxon>Bacteria</taxon>
        <taxon>Bacillati</taxon>
        <taxon>Bacillota</taxon>
        <taxon>Clostridia</taxon>
        <taxon>Eubacteriales</taxon>
        <taxon>Clostridiales Family XVII. Incertae Sedis</taxon>
        <taxon>Sulfobacillus</taxon>
    </lineage>
</organism>
<comment type="caution">
    <text evidence="2">The sequence shown here is derived from an EMBL/GenBank/DDBJ whole genome shotgun (WGS) entry which is preliminary data.</text>
</comment>
<evidence type="ECO:0000313" key="3">
    <source>
        <dbReference type="Proteomes" id="UP000241848"/>
    </source>
</evidence>
<feature type="transmembrane region" description="Helical" evidence="1">
    <location>
        <begin position="41"/>
        <end position="74"/>
    </location>
</feature>
<protein>
    <submittedName>
        <fullName evidence="2">Uncharacterized protein</fullName>
    </submittedName>
</protein>
<evidence type="ECO:0000256" key="1">
    <source>
        <dbReference type="SAM" id="Phobius"/>
    </source>
</evidence>
<gene>
    <name evidence="2" type="ORF">C7B45_11440</name>
</gene>
<proteinExistence type="predicted"/>
<name>A0A2T2WGG3_9FIRM</name>
<keyword evidence="1" id="KW-0812">Transmembrane</keyword>
<keyword evidence="1" id="KW-1133">Transmembrane helix</keyword>
<sequence length="82" mass="8924">MSAAAMGVLAARVIGGILIVIGAGQLYGLALRRLKPPQLAWFWIVGSFVVLYWMLAFLGLALGLIGWPLGLWLYRGARSRPQ</sequence>
<dbReference type="EMBL" id="PXYV01000037">
    <property type="protein sequence ID" value="PSR21319.1"/>
    <property type="molecule type" value="Genomic_DNA"/>
</dbReference>
<accession>A0A2T2WGG3</accession>
<dbReference type="Proteomes" id="UP000241848">
    <property type="component" value="Unassembled WGS sequence"/>
</dbReference>
<reference evidence="2 3" key="1">
    <citation type="journal article" date="2014" name="BMC Genomics">
        <title>Comparison of environmental and isolate Sulfobacillus genomes reveals diverse carbon, sulfur, nitrogen, and hydrogen metabolisms.</title>
        <authorList>
            <person name="Justice N.B."/>
            <person name="Norman A."/>
            <person name="Brown C.T."/>
            <person name="Singh A."/>
            <person name="Thomas B.C."/>
            <person name="Banfield J.F."/>
        </authorList>
    </citation>
    <scope>NUCLEOTIDE SEQUENCE [LARGE SCALE GENOMIC DNA]</scope>
    <source>
        <strain evidence="2">AMDSBA3</strain>
    </source>
</reference>
<dbReference type="AlphaFoldDB" id="A0A2T2WGG3"/>
<feature type="transmembrane region" description="Helical" evidence="1">
    <location>
        <begin position="9"/>
        <end position="29"/>
    </location>
</feature>
<keyword evidence="1" id="KW-0472">Membrane</keyword>
<evidence type="ECO:0000313" key="2">
    <source>
        <dbReference type="EMBL" id="PSR21319.1"/>
    </source>
</evidence>